<keyword evidence="9" id="KW-1185">Reference proteome</keyword>
<feature type="transmembrane region" description="Helical" evidence="7">
    <location>
        <begin position="179"/>
        <end position="198"/>
    </location>
</feature>
<dbReference type="OMA" id="GYTGQFF"/>
<dbReference type="Ensembl" id="ENSCSAVT00000016052.1">
    <property type="protein sequence ID" value="ENSCSAVP00000015873.1"/>
    <property type="gene ID" value="ENSCSAVG00000009331.1"/>
</dbReference>
<dbReference type="GO" id="GO:0048280">
    <property type="term" value="P:vesicle fusion with Golgi apparatus"/>
    <property type="evidence" value="ECO:0007669"/>
    <property type="project" value="TreeGrafter"/>
</dbReference>
<dbReference type="PANTHER" id="PTHR21236">
    <property type="entry name" value="GOLGI MEMBRANE PROTEIN YIP1"/>
    <property type="match status" value="1"/>
</dbReference>
<comment type="subcellular location">
    <subcellularLocation>
        <location evidence="1">Membrane</location>
        <topology evidence="1">Multi-pass membrane protein</topology>
    </subcellularLocation>
</comment>
<dbReference type="InterPro" id="IPR045231">
    <property type="entry name" value="Yip1/4-like"/>
</dbReference>
<dbReference type="GO" id="GO:0006888">
    <property type="term" value="P:endoplasmic reticulum to Golgi vesicle-mediated transport"/>
    <property type="evidence" value="ECO:0007669"/>
    <property type="project" value="InterPro"/>
</dbReference>
<dbReference type="STRING" id="51511.ENSCSAVP00000015873"/>
<dbReference type="AlphaFoldDB" id="H2ZE57"/>
<sequence>MAAFQSNDGFYQSNYNSNQDPGYNQQQGGGYAQGFYDNQGGYDQSGSYGGYPQQQPTMMNPMYNTQYSGDIMQPQEQMGSLPNDGYSGGFEDEPPLLEELGINFDHIFRKTKAVLNPFTITDAGIIQETDLAGPLCFCLALGATLLLGGKVTFGYIYGIGGLGVIAIYGLLSIMSMSGVTIGAVASVIGYCILPMVFLSASSIVLSLKGVVGIILTLLTVTWCSLSASKLFVCGYDMESQQLLIAYPCALLYGVFALLTVF</sequence>
<evidence type="ECO:0000256" key="2">
    <source>
        <dbReference type="ARBA" id="ARBA00010596"/>
    </source>
</evidence>
<evidence type="ECO:0000256" key="5">
    <source>
        <dbReference type="ARBA" id="ARBA00023136"/>
    </source>
</evidence>
<dbReference type="GO" id="GO:0005802">
    <property type="term" value="C:trans-Golgi network"/>
    <property type="evidence" value="ECO:0007669"/>
    <property type="project" value="TreeGrafter"/>
</dbReference>
<reference evidence="8" key="2">
    <citation type="submission" date="2025-08" db="UniProtKB">
        <authorList>
            <consortium name="Ensembl"/>
        </authorList>
    </citation>
    <scope>IDENTIFICATION</scope>
</reference>
<reference evidence="8" key="3">
    <citation type="submission" date="2025-09" db="UniProtKB">
        <authorList>
            <consortium name="Ensembl"/>
        </authorList>
    </citation>
    <scope>IDENTIFICATION</scope>
</reference>
<protein>
    <recommendedName>
        <fullName evidence="10">Protein YIPF</fullName>
    </recommendedName>
</protein>
<feature type="transmembrane region" description="Helical" evidence="7">
    <location>
        <begin position="155"/>
        <end position="173"/>
    </location>
</feature>
<feature type="transmembrane region" description="Helical" evidence="7">
    <location>
        <begin position="243"/>
        <end position="260"/>
    </location>
</feature>
<reference evidence="9" key="1">
    <citation type="submission" date="2003-08" db="EMBL/GenBank/DDBJ databases">
        <authorList>
            <person name="Birren B."/>
            <person name="Nusbaum C."/>
            <person name="Abebe A."/>
            <person name="Abouelleil A."/>
            <person name="Adekoya E."/>
            <person name="Ait-zahra M."/>
            <person name="Allen N."/>
            <person name="Allen T."/>
            <person name="An P."/>
            <person name="Anderson M."/>
            <person name="Anderson S."/>
            <person name="Arachchi H."/>
            <person name="Armbruster J."/>
            <person name="Bachantsang P."/>
            <person name="Baldwin J."/>
            <person name="Barry A."/>
            <person name="Bayul T."/>
            <person name="Blitshsteyn B."/>
            <person name="Bloom T."/>
            <person name="Blye J."/>
            <person name="Boguslavskiy L."/>
            <person name="Borowsky M."/>
            <person name="Boukhgalter B."/>
            <person name="Brunache A."/>
            <person name="Butler J."/>
            <person name="Calixte N."/>
            <person name="Calvo S."/>
            <person name="Camarata J."/>
            <person name="Campo K."/>
            <person name="Chang J."/>
            <person name="Cheshatsang Y."/>
            <person name="Citroen M."/>
            <person name="Collymore A."/>
            <person name="Considine T."/>
            <person name="Cook A."/>
            <person name="Cooke P."/>
            <person name="Corum B."/>
            <person name="Cuomo C."/>
            <person name="David R."/>
            <person name="Dawoe T."/>
            <person name="Degray S."/>
            <person name="Dodge S."/>
            <person name="Dooley K."/>
            <person name="Dorje P."/>
            <person name="Dorjee K."/>
            <person name="Dorris L."/>
            <person name="Duffey N."/>
            <person name="Dupes A."/>
            <person name="Elkins T."/>
            <person name="Engels R."/>
            <person name="Erickson J."/>
            <person name="Farina A."/>
            <person name="Faro S."/>
            <person name="Ferreira P."/>
            <person name="Fischer H."/>
            <person name="Fitzgerald M."/>
            <person name="Foley K."/>
            <person name="Gage D."/>
            <person name="Galagan J."/>
            <person name="Gearin G."/>
            <person name="Gnerre S."/>
            <person name="Gnirke A."/>
            <person name="Goyette A."/>
            <person name="Graham J."/>
            <person name="Grandbois E."/>
            <person name="Gyaltsen K."/>
            <person name="Hafez N."/>
            <person name="Hagopian D."/>
            <person name="Hagos B."/>
            <person name="Hall J."/>
            <person name="Hatcher B."/>
            <person name="Heller A."/>
            <person name="Higgins H."/>
            <person name="Honan T."/>
            <person name="Horn A."/>
            <person name="Houde N."/>
            <person name="Hughes L."/>
            <person name="Hulme W."/>
            <person name="Husby E."/>
            <person name="Iliev I."/>
            <person name="Jaffe D."/>
            <person name="Jones C."/>
            <person name="Kamal M."/>
            <person name="Kamat A."/>
            <person name="Kamvysselis M."/>
            <person name="Karlsson E."/>
            <person name="Kells C."/>
            <person name="Kieu A."/>
            <person name="Kisner P."/>
            <person name="Kodira C."/>
            <person name="Kulbokas E."/>
            <person name="Labutti K."/>
            <person name="Lama D."/>
            <person name="Landers T."/>
            <person name="Leger J."/>
            <person name="Levine S."/>
            <person name="Lewis D."/>
            <person name="Lewis T."/>
            <person name="Lindblad-toh K."/>
            <person name="Liu X."/>
            <person name="Lokyitsang T."/>
            <person name="Lokyitsang Y."/>
            <person name="Lucien O."/>
            <person name="Lui A."/>
            <person name="Ma L.J."/>
            <person name="Mabbitt R."/>
            <person name="Macdonald J."/>
            <person name="Maclean C."/>
            <person name="Major J."/>
            <person name="Manning J."/>
            <person name="Marabella R."/>
            <person name="Maru K."/>
            <person name="Matthews C."/>
            <person name="Mauceli E."/>
            <person name="Mccarthy M."/>
            <person name="Mcdonough S."/>
            <person name="Mcghee T."/>
            <person name="Meldrim J."/>
            <person name="Meneus L."/>
            <person name="Mesirov J."/>
            <person name="Mihalev A."/>
            <person name="Mihova T."/>
            <person name="Mikkelsen T."/>
            <person name="Mlenga V."/>
            <person name="Moru K."/>
            <person name="Mozes J."/>
            <person name="Mulrain L."/>
            <person name="Munson G."/>
            <person name="Naylor J."/>
            <person name="Newes C."/>
            <person name="Nguyen C."/>
            <person name="Nguyen N."/>
            <person name="Nguyen T."/>
            <person name="Nicol R."/>
            <person name="Nielsen C."/>
            <person name="Nizzari M."/>
            <person name="Norbu C."/>
            <person name="Norbu N."/>
            <person name="O'donnell P."/>
            <person name="Okoawo O."/>
            <person name="O'leary S."/>
            <person name="Omotosho B."/>
            <person name="O'neill K."/>
            <person name="Osman S."/>
            <person name="Parker S."/>
            <person name="Perrin D."/>
            <person name="Phunkhang P."/>
            <person name="Piqani B."/>
            <person name="Purcell S."/>
            <person name="Rachupka T."/>
            <person name="Ramasamy U."/>
            <person name="Rameau R."/>
            <person name="Ray V."/>
            <person name="Raymond C."/>
            <person name="Retta R."/>
            <person name="Richardson S."/>
            <person name="Rise C."/>
            <person name="Rodriguez J."/>
            <person name="Rogers J."/>
            <person name="Rogov P."/>
            <person name="Rutman M."/>
            <person name="Schupbach R."/>
            <person name="Seaman C."/>
            <person name="Settipalli S."/>
            <person name="Sharpe T."/>
            <person name="Sheridan J."/>
            <person name="Sherpa N."/>
            <person name="Shi J."/>
            <person name="Smirnov S."/>
            <person name="Smith C."/>
            <person name="Sougnez C."/>
            <person name="Spencer B."/>
            <person name="Stalker J."/>
            <person name="Stange-thomann N."/>
            <person name="Stavropoulos S."/>
            <person name="Stetson K."/>
            <person name="Stone C."/>
            <person name="Stone S."/>
            <person name="Stubbs M."/>
            <person name="Talamas J."/>
            <person name="Tchuinga P."/>
            <person name="Tenzing P."/>
            <person name="Tesfaye S."/>
            <person name="Theodore J."/>
            <person name="Thoulutsang Y."/>
            <person name="Topham K."/>
            <person name="Towey S."/>
            <person name="Tsamla T."/>
            <person name="Tsomo N."/>
            <person name="Vallee D."/>
            <person name="Vassiliev H."/>
            <person name="Venkataraman V."/>
            <person name="Vinson J."/>
            <person name="Vo A."/>
            <person name="Wade C."/>
            <person name="Wang S."/>
            <person name="Wangchuk T."/>
            <person name="Wangdi T."/>
            <person name="Whittaker C."/>
            <person name="Wilkinson J."/>
            <person name="Wu Y."/>
            <person name="Wyman D."/>
            <person name="Yadav S."/>
            <person name="Yang S."/>
            <person name="Yang X."/>
            <person name="Yeager S."/>
            <person name="Yee E."/>
            <person name="Young G."/>
            <person name="Zainoun J."/>
            <person name="Zembeck L."/>
            <person name="Zimmer A."/>
            <person name="Zody M."/>
            <person name="Lander E."/>
        </authorList>
    </citation>
    <scope>NUCLEOTIDE SEQUENCE [LARGE SCALE GENOMIC DNA]</scope>
</reference>
<evidence type="ECO:0000256" key="7">
    <source>
        <dbReference type="SAM" id="Phobius"/>
    </source>
</evidence>
<evidence type="ECO:0000313" key="8">
    <source>
        <dbReference type="Ensembl" id="ENSCSAVP00000015873.1"/>
    </source>
</evidence>
<dbReference type="GeneTree" id="ENSGT00940000153168"/>
<evidence type="ECO:0008006" key="10">
    <source>
        <dbReference type="Google" id="ProtNLM"/>
    </source>
</evidence>
<dbReference type="InParanoid" id="H2ZE57"/>
<evidence type="ECO:0000313" key="9">
    <source>
        <dbReference type="Proteomes" id="UP000007875"/>
    </source>
</evidence>
<dbReference type="eggNOG" id="KOG3103">
    <property type="taxonomic scope" value="Eukaryota"/>
</dbReference>
<evidence type="ECO:0000256" key="3">
    <source>
        <dbReference type="ARBA" id="ARBA00022692"/>
    </source>
</evidence>
<organism evidence="8 9">
    <name type="scientific">Ciona savignyi</name>
    <name type="common">Pacific transparent sea squirt</name>
    <dbReference type="NCBI Taxonomy" id="51511"/>
    <lineage>
        <taxon>Eukaryota</taxon>
        <taxon>Metazoa</taxon>
        <taxon>Chordata</taxon>
        <taxon>Tunicata</taxon>
        <taxon>Ascidiacea</taxon>
        <taxon>Phlebobranchia</taxon>
        <taxon>Cionidae</taxon>
        <taxon>Ciona</taxon>
    </lineage>
</organism>
<feature type="transmembrane region" description="Helical" evidence="7">
    <location>
        <begin position="210"/>
        <end position="231"/>
    </location>
</feature>
<dbReference type="GO" id="GO:0016020">
    <property type="term" value="C:membrane"/>
    <property type="evidence" value="ECO:0007669"/>
    <property type="project" value="UniProtKB-SubCell"/>
</dbReference>
<dbReference type="FunCoup" id="H2ZE57">
    <property type="interactions" value="955"/>
</dbReference>
<evidence type="ECO:0000256" key="6">
    <source>
        <dbReference type="SAM" id="MobiDB-lite"/>
    </source>
</evidence>
<feature type="compositionally biased region" description="Polar residues" evidence="6">
    <location>
        <begin position="1"/>
        <end position="18"/>
    </location>
</feature>
<evidence type="ECO:0000256" key="4">
    <source>
        <dbReference type="ARBA" id="ARBA00022989"/>
    </source>
</evidence>
<dbReference type="HOGENOM" id="CLU_074741_2_0_1"/>
<evidence type="ECO:0000256" key="1">
    <source>
        <dbReference type="ARBA" id="ARBA00004141"/>
    </source>
</evidence>
<accession>H2ZE57</accession>
<keyword evidence="5 7" id="KW-0472">Membrane</keyword>
<keyword evidence="4 7" id="KW-1133">Transmembrane helix</keyword>
<comment type="similarity">
    <text evidence="2">Belongs to the YIP1 family.</text>
</comment>
<feature type="region of interest" description="Disordered" evidence="6">
    <location>
        <begin position="1"/>
        <end position="36"/>
    </location>
</feature>
<name>H2ZE57_CIOSA</name>
<dbReference type="Proteomes" id="UP000007875">
    <property type="component" value="Unassembled WGS sequence"/>
</dbReference>
<proteinExistence type="inferred from homology"/>
<keyword evidence="3 7" id="KW-0812">Transmembrane</keyword>
<dbReference type="PANTHER" id="PTHR21236:SF2">
    <property type="entry name" value="PROTEIN YIPF"/>
    <property type="match status" value="1"/>
</dbReference>